<feature type="transmembrane region" description="Helical" evidence="6">
    <location>
        <begin position="185"/>
        <end position="204"/>
    </location>
</feature>
<protein>
    <submittedName>
        <fullName evidence="7">Homoserine/homoserine lactone efflux protein</fullName>
    </submittedName>
</protein>
<dbReference type="AlphaFoldDB" id="A0A1J5MSF4"/>
<proteinExistence type="predicted"/>
<evidence type="ECO:0000256" key="2">
    <source>
        <dbReference type="ARBA" id="ARBA00022475"/>
    </source>
</evidence>
<keyword evidence="4 6" id="KW-1133">Transmembrane helix</keyword>
<evidence type="ECO:0000256" key="1">
    <source>
        <dbReference type="ARBA" id="ARBA00004651"/>
    </source>
</evidence>
<evidence type="ECO:0000256" key="5">
    <source>
        <dbReference type="ARBA" id="ARBA00023136"/>
    </source>
</evidence>
<organism evidence="7 8">
    <name type="scientific">Pseudodesulfovibrio hydrargyri</name>
    <dbReference type="NCBI Taxonomy" id="2125990"/>
    <lineage>
        <taxon>Bacteria</taxon>
        <taxon>Pseudomonadati</taxon>
        <taxon>Thermodesulfobacteriota</taxon>
        <taxon>Desulfovibrionia</taxon>
        <taxon>Desulfovibrionales</taxon>
        <taxon>Desulfovibrionaceae</taxon>
    </lineage>
</organism>
<dbReference type="OrthoDB" id="9804822at2"/>
<keyword evidence="2" id="KW-1003">Cell membrane</keyword>
<sequence>MDLDTYLVFLTATVVVLLIPGPTVMMVVGSSLAQGRRAAVPLALGVGLGNAVAAIASLAGLGVLLAASAELFTAFKWVGAAYLVYLGVKAWRAAPETNPGPSPARPASGRTHLLNACLVTATNPKAIVFLCAFLPQFITQDRPQLPQLLILEITVQILSMASALFYALLAAKARRIVANPASMKIVNRIGGTTLIGAGIVTAALKRA</sequence>
<comment type="subcellular location">
    <subcellularLocation>
        <location evidence="1">Cell membrane</location>
        <topology evidence="1">Multi-pass membrane protein</topology>
    </subcellularLocation>
</comment>
<dbReference type="PIRSF" id="PIRSF006324">
    <property type="entry name" value="LeuE"/>
    <property type="match status" value="1"/>
</dbReference>
<dbReference type="Proteomes" id="UP000181901">
    <property type="component" value="Unassembled WGS sequence"/>
</dbReference>
<dbReference type="RefSeq" id="WP_071545054.1">
    <property type="nucleotide sequence ID" value="NZ_LKAQ01000004.1"/>
</dbReference>
<gene>
    <name evidence="7" type="primary">rhtB_2</name>
    <name evidence="7" type="ORF">BerOc1_01475</name>
</gene>
<evidence type="ECO:0000256" key="3">
    <source>
        <dbReference type="ARBA" id="ARBA00022692"/>
    </source>
</evidence>
<dbReference type="EMBL" id="LKAQ01000004">
    <property type="protein sequence ID" value="OIQ49550.1"/>
    <property type="molecule type" value="Genomic_DNA"/>
</dbReference>
<dbReference type="GO" id="GO:0005886">
    <property type="term" value="C:plasma membrane"/>
    <property type="evidence" value="ECO:0007669"/>
    <property type="project" value="UniProtKB-SubCell"/>
</dbReference>
<keyword evidence="5 6" id="KW-0472">Membrane</keyword>
<keyword evidence="3 6" id="KW-0812">Transmembrane</keyword>
<name>A0A1J5MSF4_9BACT</name>
<dbReference type="PANTHER" id="PTHR30086:SF20">
    <property type="entry name" value="ARGININE EXPORTER PROTEIN ARGO-RELATED"/>
    <property type="match status" value="1"/>
</dbReference>
<dbReference type="Pfam" id="PF01810">
    <property type="entry name" value="LysE"/>
    <property type="match status" value="1"/>
</dbReference>
<dbReference type="PANTHER" id="PTHR30086">
    <property type="entry name" value="ARGININE EXPORTER PROTEIN ARGO"/>
    <property type="match status" value="1"/>
</dbReference>
<accession>A0A1J5MSF4</accession>
<dbReference type="InterPro" id="IPR001123">
    <property type="entry name" value="LeuE-type"/>
</dbReference>
<feature type="transmembrane region" description="Helical" evidence="6">
    <location>
        <begin position="40"/>
        <end position="68"/>
    </location>
</feature>
<keyword evidence="8" id="KW-1185">Reference proteome</keyword>
<evidence type="ECO:0000313" key="8">
    <source>
        <dbReference type="Proteomes" id="UP000181901"/>
    </source>
</evidence>
<comment type="caution">
    <text evidence="7">The sequence shown here is derived from an EMBL/GenBank/DDBJ whole genome shotgun (WGS) entry which is preliminary data.</text>
</comment>
<evidence type="ECO:0000256" key="6">
    <source>
        <dbReference type="SAM" id="Phobius"/>
    </source>
</evidence>
<evidence type="ECO:0000256" key="4">
    <source>
        <dbReference type="ARBA" id="ARBA00022989"/>
    </source>
</evidence>
<feature type="transmembrane region" description="Helical" evidence="6">
    <location>
        <begin position="150"/>
        <end position="173"/>
    </location>
</feature>
<dbReference type="GO" id="GO:0015171">
    <property type="term" value="F:amino acid transmembrane transporter activity"/>
    <property type="evidence" value="ECO:0007669"/>
    <property type="project" value="TreeGrafter"/>
</dbReference>
<reference evidence="7 8" key="1">
    <citation type="submission" date="2015-09" db="EMBL/GenBank/DDBJ databases">
        <title>Genome of Desulfovibrio dechloracetivorans BerOc1, a mercury methylating strain isolated from highly hydrocarbons and metals contaminated coastal sediments.</title>
        <authorList>
            <person name="Goni Urriza M."/>
            <person name="Gassie C."/>
            <person name="Bouchez O."/>
            <person name="Klopp C."/>
            <person name="Ranchou-Peyruse A."/>
            <person name="Remy G."/>
        </authorList>
    </citation>
    <scope>NUCLEOTIDE SEQUENCE [LARGE SCALE GENOMIC DNA]</scope>
    <source>
        <strain evidence="7 8">BerOc1</strain>
    </source>
</reference>
<evidence type="ECO:0000313" key="7">
    <source>
        <dbReference type="EMBL" id="OIQ49550.1"/>
    </source>
</evidence>
<feature type="transmembrane region" description="Helical" evidence="6">
    <location>
        <begin position="6"/>
        <end position="28"/>
    </location>
</feature>